<name>A0A369P5W0_9ACTN</name>
<keyword evidence="4" id="KW-0479">Metal-binding</keyword>
<evidence type="ECO:0000313" key="9">
    <source>
        <dbReference type="EMBL" id="RDC46426.1"/>
    </source>
</evidence>
<protein>
    <recommendedName>
        <fullName evidence="8">Polymerase beta nucleotidyltransferase domain-containing protein</fullName>
    </recommendedName>
</protein>
<comment type="caution">
    <text evidence="9">The sequence shown here is derived from an EMBL/GenBank/DDBJ whole genome shotgun (WGS) entry which is preliminary data.</text>
</comment>
<keyword evidence="6" id="KW-0067">ATP-binding</keyword>
<dbReference type="GO" id="GO:0016779">
    <property type="term" value="F:nucleotidyltransferase activity"/>
    <property type="evidence" value="ECO:0007669"/>
    <property type="project" value="UniProtKB-KW"/>
</dbReference>
<dbReference type="RefSeq" id="WP_114540272.1">
    <property type="nucleotide sequence ID" value="NZ_AP024470.1"/>
</dbReference>
<dbReference type="GO" id="GO:0046872">
    <property type="term" value="F:metal ion binding"/>
    <property type="evidence" value="ECO:0007669"/>
    <property type="project" value="UniProtKB-KW"/>
</dbReference>
<accession>A0A369P5W0</accession>
<evidence type="ECO:0000256" key="5">
    <source>
        <dbReference type="ARBA" id="ARBA00022741"/>
    </source>
</evidence>
<dbReference type="PANTHER" id="PTHR33571:SF14">
    <property type="entry name" value="PROTEIN ADENYLYLTRANSFERASE MJ0435-RELATED"/>
    <property type="match status" value="1"/>
</dbReference>
<evidence type="ECO:0000256" key="3">
    <source>
        <dbReference type="ARBA" id="ARBA00022695"/>
    </source>
</evidence>
<comment type="cofactor">
    <cofactor evidence="1">
        <name>Mg(2+)</name>
        <dbReference type="ChEBI" id="CHEBI:18420"/>
    </cofactor>
</comment>
<feature type="domain" description="Polymerase beta nucleotidyltransferase" evidence="8">
    <location>
        <begin position="17"/>
        <end position="97"/>
    </location>
</feature>
<dbReference type="PANTHER" id="PTHR33571">
    <property type="entry name" value="SSL8005 PROTEIN"/>
    <property type="match status" value="1"/>
</dbReference>
<dbReference type="AlphaFoldDB" id="A0A369P5W0"/>
<dbReference type="InterPro" id="IPR041633">
    <property type="entry name" value="Polbeta"/>
</dbReference>
<evidence type="ECO:0000259" key="8">
    <source>
        <dbReference type="Pfam" id="PF18765"/>
    </source>
</evidence>
<keyword evidence="7" id="KW-0460">Magnesium</keyword>
<keyword evidence="2" id="KW-0808">Transferase</keyword>
<dbReference type="EMBL" id="PPUT01000003">
    <property type="protein sequence ID" value="RDC46426.1"/>
    <property type="molecule type" value="Genomic_DNA"/>
</dbReference>
<proteinExistence type="predicted"/>
<keyword evidence="3" id="KW-0548">Nucleotidyltransferase</keyword>
<dbReference type="InterPro" id="IPR043519">
    <property type="entry name" value="NT_sf"/>
</dbReference>
<dbReference type="SUPFAM" id="SSF81301">
    <property type="entry name" value="Nucleotidyltransferase"/>
    <property type="match status" value="1"/>
</dbReference>
<evidence type="ECO:0000256" key="7">
    <source>
        <dbReference type="ARBA" id="ARBA00022842"/>
    </source>
</evidence>
<dbReference type="InterPro" id="IPR052038">
    <property type="entry name" value="Type-VII_TA_antitoxin"/>
</dbReference>
<dbReference type="Gene3D" id="3.30.460.10">
    <property type="entry name" value="Beta Polymerase, domain 2"/>
    <property type="match status" value="1"/>
</dbReference>
<dbReference type="Pfam" id="PF18765">
    <property type="entry name" value="Polbeta"/>
    <property type="match status" value="1"/>
</dbReference>
<dbReference type="Proteomes" id="UP000253805">
    <property type="component" value="Unassembled WGS sequence"/>
</dbReference>
<evidence type="ECO:0000256" key="4">
    <source>
        <dbReference type="ARBA" id="ARBA00022723"/>
    </source>
</evidence>
<gene>
    <name evidence="9" type="ORF">C1850_02300</name>
</gene>
<keyword evidence="5" id="KW-0547">Nucleotide-binding</keyword>
<evidence type="ECO:0000313" key="10">
    <source>
        <dbReference type="Proteomes" id="UP000253805"/>
    </source>
</evidence>
<dbReference type="GO" id="GO:0005524">
    <property type="term" value="F:ATP binding"/>
    <property type="evidence" value="ECO:0007669"/>
    <property type="project" value="UniProtKB-KW"/>
</dbReference>
<organism evidence="9 10">
    <name type="scientific">Adlercreutzia equolifaciens subsp. celatus</name>
    <dbReference type="NCBI Taxonomy" id="394340"/>
    <lineage>
        <taxon>Bacteria</taxon>
        <taxon>Bacillati</taxon>
        <taxon>Actinomycetota</taxon>
        <taxon>Coriobacteriia</taxon>
        <taxon>Eggerthellales</taxon>
        <taxon>Eggerthellaceae</taxon>
        <taxon>Adlercreutzia</taxon>
    </lineage>
</organism>
<evidence type="ECO:0000256" key="1">
    <source>
        <dbReference type="ARBA" id="ARBA00001946"/>
    </source>
</evidence>
<evidence type="ECO:0000256" key="2">
    <source>
        <dbReference type="ARBA" id="ARBA00022679"/>
    </source>
</evidence>
<dbReference type="CDD" id="cd05403">
    <property type="entry name" value="NT_KNTase_like"/>
    <property type="match status" value="1"/>
</dbReference>
<evidence type="ECO:0000256" key="6">
    <source>
        <dbReference type="ARBA" id="ARBA00022840"/>
    </source>
</evidence>
<reference evidence="9 10" key="1">
    <citation type="journal article" date="2018" name="Elife">
        <title>Discovery and characterization of a prevalent human gut bacterial enzyme sufficient for the inactivation of a family of plant toxins.</title>
        <authorList>
            <person name="Koppel N."/>
            <person name="Bisanz J.E."/>
            <person name="Pandelia M.E."/>
            <person name="Turnbaugh P.J."/>
            <person name="Balskus E.P."/>
        </authorList>
    </citation>
    <scope>NUCLEOTIDE SEQUENCE [LARGE SCALE GENOMIC DNA]</scope>
    <source>
        <strain evidence="9 10">OB21 GAM 11</strain>
    </source>
</reference>
<sequence>METGLLTTDQIRSWVIPLLEKYDMCSASLFGSYARDEADASSDIDILLVGNPGFRPLNVFGVAEDLHRLSGKKVDVFELSELDAGPFRDAVLRDAVLL</sequence>